<evidence type="ECO:0000313" key="2">
    <source>
        <dbReference type="EMBL" id="POS70423.1"/>
    </source>
</evidence>
<dbReference type="OrthoDB" id="5229411at2759"/>
<reference evidence="2" key="1">
    <citation type="submission" date="2017-09" db="EMBL/GenBank/DDBJ databases">
        <title>Polyketide synthases of a Diaporthe helianthi virulent isolate.</title>
        <authorList>
            <person name="Baroncelli R."/>
        </authorList>
    </citation>
    <scope>NUCLEOTIDE SEQUENCE [LARGE SCALE GENOMIC DNA]</scope>
    <source>
        <strain evidence="2">7/96</strain>
    </source>
</reference>
<comment type="caution">
    <text evidence="2">The sequence shown here is derived from an EMBL/GenBank/DDBJ whole genome shotgun (WGS) entry which is preliminary data.</text>
</comment>
<protein>
    <submittedName>
        <fullName evidence="2">Uncharacterized protein</fullName>
    </submittedName>
</protein>
<name>A0A2P5HJJ5_DIAHE</name>
<dbReference type="Proteomes" id="UP000094444">
    <property type="component" value="Unassembled WGS sequence"/>
</dbReference>
<dbReference type="AlphaFoldDB" id="A0A2P5HJJ5"/>
<feature type="region of interest" description="Disordered" evidence="1">
    <location>
        <begin position="1"/>
        <end position="21"/>
    </location>
</feature>
<proteinExistence type="predicted"/>
<evidence type="ECO:0000256" key="1">
    <source>
        <dbReference type="SAM" id="MobiDB-lite"/>
    </source>
</evidence>
<organism evidence="2 3">
    <name type="scientific">Diaporthe helianthi</name>
    <dbReference type="NCBI Taxonomy" id="158607"/>
    <lineage>
        <taxon>Eukaryota</taxon>
        <taxon>Fungi</taxon>
        <taxon>Dikarya</taxon>
        <taxon>Ascomycota</taxon>
        <taxon>Pezizomycotina</taxon>
        <taxon>Sordariomycetes</taxon>
        <taxon>Sordariomycetidae</taxon>
        <taxon>Diaporthales</taxon>
        <taxon>Diaporthaceae</taxon>
        <taxon>Diaporthe</taxon>
    </lineage>
</organism>
<dbReference type="EMBL" id="MAVT02001645">
    <property type="protein sequence ID" value="POS70423.1"/>
    <property type="molecule type" value="Genomic_DNA"/>
</dbReference>
<dbReference type="InParanoid" id="A0A2P5HJJ5"/>
<feature type="compositionally biased region" description="Basic and acidic residues" evidence="1">
    <location>
        <begin position="1"/>
        <end position="10"/>
    </location>
</feature>
<accession>A0A2P5HJJ5</accession>
<feature type="region of interest" description="Disordered" evidence="1">
    <location>
        <begin position="144"/>
        <end position="173"/>
    </location>
</feature>
<feature type="compositionally biased region" description="Acidic residues" evidence="1">
    <location>
        <begin position="148"/>
        <end position="162"/>
    </location>
</feature>
<gene>
    <name evidence="2" type="ORF">DHEL01_v211186</name>
</gene>
<evidence type="ECO:0000313" key="3">
    <source>
        <dbReference type="Proteomes" id="UP000094444"/>
    </source>
</evidence>
<sequence>MATRQEKDPMPEGNEQLAQPARSLVEGFQPLVPPPPGSQSASHWLQHIYVKNGSPATFGHVVSKQWRSDNLKRRSTWAVVRTPLEVNLLKQDLISGDASDILGGAIDERTVTTPSVDLPDSNAGIVIVTFEYLVKFLSDCLQPAKKDDDEDEEEDEEEDGEEENKGVEWNSGWDTEWGNPTFVMNFAFGDMSFEMAFTCPLIVALIEANLRRDVDTLMACTVSNVDSAYFGWSGVKTQKVHKSVKRTLSYRTNDSWGGHDRKNSFKEMERLLSDVADEDPPTEGKRTLLLMDPSMLKYFAENQAPQFANKAELLREPGTAKIICVNNKTTYLGQVSGISNVVIFPYADGFKSLSEQTVSGTDKYGVLRSRAEMRYYAGCNQESTPQPQIDIPMRHKKFDALTTYCETSAAHNKDLARLLVCCKLIWPHPAFADMPVLLPQDEKVVICQIGYLCSMGILNRTLELPAEEDLVGSWEKQDLFRMMSLTNVGRKTGMLLKQGVWSVHSAHLLAQLFATSGEPGSLDKNSIAVREAVSAFSVLTEISERGETDINAVVASVKGQHGERSWYEEHLKGVAKNKAGRGPIWMALGIWRFLMHDYKLRGSLRWSQSLKKPQPWPSQLLNKELFIDVERSFRWDERLEAFNTICEQLSEERPAIELGDTPLTPQELLYIEVALVKAFMDRIMVVEDHGENFLGWDLASGIQLGRPPPRQEPQIWWESRRRKDRLKNGKMFPVFCIYSYLVYALDPDSDTVTIQAVDATAVSARSVRLAFETSDHDYKVRYPSNIRLVRDRINQASGGGS</sequence>
<keyword evidence="3" id="KW-1185">Reference proteome</keyword>